<dbReference type="EMBL" id="BMHQ01000004">
    <property type="protein sequence ID" value="GGE14641.1"/>
    <property type="molecule type" value="Genomic_DNA"/>
</dbReference>
<keyword evidence="2" id="KW-0812">Transmembrane</keyword>
<feature type="compositionally biased region" description="Basic and acidic residues" evidence="1">
    <location>
        <begin position="61"/>
        <end position="78"/>
    </location>
</feature>
<organism evidence="3 4">
    <name type="scientific">Marinithermofilum abyssi</name>
    <dbReference type="NCBI Taxonomy" id="1571185"/>
    <lineage>
        <taxon>Bacteria</taxon>
        <taxon>Bacillati</taxon>
        <taxon>Bacillota</taxon>
        <taxon>Bacilli</taxon>
        <taxon>Bacillales</taxon>
        <taxon>Thermoactinomycetaceae</taxon>
        <taxon>Marinithermofilum</taxon>
    </lineage>
</organism>
<name>A0A8J2YCC8_9BACL</name>
<evidence type="ECO:0000256" key="1">
    <source>
        <dbReference type="SAM" id="MobiDB-lite"/>
    </source>
</evidence>
<evidence type="ECO:0000313" key="3">
    <source>
        <dbReference type="EMBL" id="GGE14641.1"/>
    </source>
</evidence>
<protein>
    <submittedName>
        <fullName evidence="3">Uncharacterized protein</fullName>
    </submittedName>
</protein>
<accession>A0A8J2YCC8</accession>
<feature type="region of interest" description="Disordered" evidence="1">
    <location>
        <begin position="28"/>
        <end position="78"/>
    </location>
</feature>
<reference evidence="3" key="2">
    <citation type="submission" date="2020-09" db="EMBL/GenBank/DDBJ databases">
        <authorList>
            <person name="Sun Q."/>
            <person name="Zhou Y."/>
        </authorList>
    </citation>
    <scope>NUCLEOTIDE SEQUENCE</scope>
    <source>
        <strain evidence="3">CGMCC 1.15179</strain>
    </source>
</reference>
<dbReference type="Proteomes" id="UP000625210">
    <property type="component" value="Unassembled WGS sequence"/>
</dbReference>
<evidence type="ECO:0000256" key="2">
    <source>
        <dbReference type="SAM" id="Phobius"/>
    </source>
</evidence>
<comment type="caution">
    <text evidence="3">The sequence shown here is derived from an EMBL/GenBank/DDBJ whole genome shotgun (WGS) entry which is preliminary data.</text>
</comment>
<dbReference type="RefSeq" id="WP_188647275.1">
    <property type="nucleotide sequence ID" value="NZ_BMHQ01000004.1"/>
</dbReference>
<reference evidence="3" key="1">
    <citation type="journal article" date="2014" name="Int. J. Syst. Evol. Microbiol.">
        <title>Complete genome sequence of Corynebacterium casei LMG S-19264T (=DSM 44701T), isolated from a smear-ripened cheese.</title>
        <authorList>
            <consortium name="US DOE Joint Genome Institute (JGI-PGF)"/>
            <person name="Walter F."/>
            <person name="Albersmeier A."/>
            <person name="Kalinowski J."/>
            <person name="Ruckert C."/>
        </authorList>
    </citation>
    <scope>NUCLEOTIDE SEQUENCE</scope>
    <source>
        <strain evidence="3">CGMCC 1.15179</strain>
    </source>
</reference>
<evidence type="ECO:0000313" key="4">
    <source>
        <dbReference type="Proteomes" id="UP000625210"/>
    </source>
</evidence>
<proteinExistence type="predicted"/>
<feature type="transmembrane region" description="Helical" evidence="2">
    <location>
        <begin position="6"/>
        <end position="24"/>
    </location>
</feature>
<gene>
    <name evidence="3" type="ORF">GCM10011571_15130</name>
</gene>
<keyword evidence="2" id="KW-1133">Transmembrane helix</keyword>
<keyword evidence="2" id="KW-0472">Membrane</keyword>
<sequence>MDYLLQEWVLPTLFALIVFLYAQWKKKKERGKHAQSRNRRSPQRNTKTAAPPKQTTPTLEQRLREYKKQDYHRGSSRRVIEVKPAAVAPVQKRTAASPWAKLSRQEWRRAVVMKEILDPPRALRPLSRSRLHKMR</sequence>
<feature type="compositionally biased region" description="Low complexity" evidence="1">
    <location>
        <begin position="46"/>
        <end position="58"/>
    </location>
</feature>
<keyword evidence="4" id="KW-1185">Reference proteome</keyword>
<dbReference type="AlphaFoldDB" id="A0A8J2YCC8"/>
<feature type="compositionally biased region" description="Basic residues" evidence="1">
    <location>
        <begin position="28"/>
        <end position="42"/>
    </location>
</feature>